<dbReference type="GO" id="GO:0000731">
    <property type="term" value="P:DNA synthesis involved in DNA repair"/>
    <property type="evidence" value="ECO:0007669"/>
    <property type="project" value="TreeGrafter"/>
</dbReference>
<comment type="function">
    <text evidence="9 10">The RecF protein is involved in DNA metabolism; it is required for DNA replication and normal SOS inducibility. RecF binds preferentially to single-stranded, linear DNA. It also seems to bind ATP.</text>
</comment>
<evidence type="ECO:0000256" key="1">
    <source>
        <dbReference type="ARBA" id="ARBA00004496"/>
    </source>
</evidence>
<gene>
    <name evidence="9 12" type="primary">recF</name>
    <name evidence="12" type="ORF">MBUL_00003</name>
</gene>
<dbReference type="GO" id="GO:0005737">
    <property type="term" value="C:cytoplasm"/>
    <property type="evidence" value="ECO:0007669"/>
    <property type="project" value="UniProtKB-SubCell"/>
</dbReference>
<evidence type="ECO:0000256" key="4">
    <source>
        <dbReference type="ARBA" id="ARBA00022490"/>
    </source>
</evidence>
<dbReference type="AlphaFoldDB" id="A0A679IWZ0"/>
<dbReference type="InterPro" id="IPR042174">
    <property type="entry name" value="RecF_2"/>
</dbReference>
<evidence type="ECO:0000259" key="11">
    <source>
        <dbReference type="SMART" id="SM00382"/>
    </source>
</evidence>
<feature type="binding site" evidence="9">
    <location>
        <begin position="57"/>
        <end position="64"/>
    </location>
    <ligand>
        <name>ATP</name>
        <dbReference type="ChEBI" id="CHEBI:30616"/>
    </ligand>
</feature>
<dbReference type="PANTHER" id="PTHR32182:SF0">
    <property type="entry name" value="DNA REPLICATION AND REPAIR PROTEIN RECF"/>
    <property type="match status" value="1"/>
</dbReference>
<evidence type="ECO:0000256" key="5">
    <source>
        <dbReference type="ARBA" id="ARBA00022705"/>
    </source>
</evidence>
<dbReference type="GO" id="GO:0009432">
    <property type="term" value="P:SOS response"/>
    <property type="evidence" value="ECO:0007669"/>
    <property type="project" value="UniProtKB-UniRule"/>
</dbReference>
<comment type="similarity">
    <text evidence="2 9 10">Belongs to the RecF family.</text>
</comment>
<dbReference type="InterPro" id="IPR027417">
    <property type="entry name" value="P-loop_NTPase"/>
</dbReference>
<dbReference type="GO" id="GO:0003697">
    <property type="term" value="F:single-stranded DNA binding"/>
    <property type="evidence" value="ECO:0007669"/>
    <property type="project" value="UniProtKB-UniRule"/>
</dbReference>
<keyword evidence="6 9" id="KW-0547">Nucleotide-binding</keyword>
<dbReference type="SUPFAM" id="SSF52540">
    <property type="entry name" value="P-loop containing nucleoside triphosphate hydrolases"/>
    <property type="match status" value="1"/>
</dbReference>
<evidence type="ECO:0000256" key="9">
    <source>
        <dbReference type="HAMAP-Rule" id="MF_00365"/>
    </source>
</evidence>
<protein>
    <recommendedName>
        <fullName evidence="3 9">DNA replication and repair protein RecF</fullName>
    </recommendedName>
</protein>
<dbReference type="InterPro" id="IPR018078">
    <property type="entry name" value="DNA-binding_RecF_CS"/>
</dbReference>
<feature type="domain" description="AAA+ ATPase" evidence="11">
    <location>
        <begin position="49"/>
        <end position="395"/>
    </location>
</feature>
<dbReference type="Pfam" id="PF02463">
    <property type="entry name" value="SMC_N"/>
    <property type="match status" value="1"/>
</dbReference>
<keyword evidence="5 9" id="KW-0235">DNA replication</keyword>
<evidence type="ECO:0000256" key="2">
    <source>
        <dbReference type="ARBA" id="ARBA00008016"/>
    </source>
</evidence>
<keyword evidence="9 10" id="KW-0234">DNA repair</keyword>
<dbReference type="NCBIfam" id="TIGR00611">
    <property type="entry name" value="recf"/>
    <property type="match status" value="1"/>
</dbReference>
<sequence length="402" mass="43337">MIEVVSPITPESSVIVDPSTDEPSVVGLRLTRVICRDFRNHADLDLTVGSRFVALVGENGAGKTNLLESISLFSPGRGLRRADLSSMARNAGSGGFAVSLALKQGEHEHRIGTGFEPAVGDGRATRLCRIDGETVGSPVAFSEFLRVVWLTPDLDGLFRGPAGDRRRFLDRLVLAVDATHGARVNALERALRSRNRLLEERPSDAQWLDAVEREVAELGVAVALARRETAERLDRLIAETRDDAQPFPWAGLRLEGDLDDLVAVWPALEAEDRFRAALRQGRHRDRAAGRTLVGPQATDLLVRHGPKDVAAATASTGEQKALLIGLVLAHARLVQAMCGIAPVILLDEVAAHLDPRRRAGLFDALAALKGQVWMTGADPALFAELDGRADMVSVSDGRIVPA</sequence>
<keyword evidence="8 9" id="KW-0238">DNA-binding</keyword>
<dbReference type="GO" id="GO:0006260">
    <property type="term" value="P:DNA replication"/>
    <property type="evidence" value="ECO:0007669"/>
    <property type="project" value="UniProtKB-UniRule"/>
</dbReference>
<dbReference type="GO" id="GO:0005524">
    <property type="term" value="F:ATP binding"/>
    <property type="evidence" value="ECO:0007669"/>
    <property type="project" value="UniProtKB-UniRule"/>
</dbReference>
<evidence type="ECO:0000313" key="12">
    <source>
        <dbReference type="EMBL" id="CAA2099152.1"/>
    </source>
</evidence>
<dbReference type="Gene3D" id="3.40.50.300">
    <property type="entry name" value="P-loop containing nucleotide triphosphate hydrolases"/>
    <property type="match status" value="1"/>
</dbReference>
<dbReference type="GO" id="GO:0006302">
    <property type="term" value="P:double-strand break repair"/>
    <property type="evidence" value="ECO:0007669"/>
    <property type="project" value="TreeGrafter"/>
</dbReference>
<dbReference type="HAMAP" id="MF_00365">
    <property type="entry name" value="RecF"/>
    <property type="match status" value="1"/>
</dbReference>
<dbReference type="InterPro" id="IPR001238">
    <property type="entry name" value="DNA-binding_RecF"/>
</dbReference>
<evidence type="ECO:0000256" key="6">
    <source>
        <dbReference type="ARBA" id="ARBA00022741"/>
    </source>
</evidence>
<accession>A0A679IWZ0</accession>
<dbReference type="SMART" id="SM00382">
    <property type="entry name" value="AAA"/>
    <property type="match status" value="1"/>
</dbReference>
<proteinExistence type="inferred from homology"/>
<comment type="subcellular location">
    <subcellularLocation>
        <location evidence="1 9 10">Cytoplasm</location>
    </subcellularLocation>
</comment>
<organism evidence="12">
    <name type="scientific">Methylobacterium bullatum</name>
    <dbReference type="NCBI Taxonomy" id="570505"/>
    <lineage>
        <taxon>Bacteria</taxon>
        <taxon>Pseudomonadati</taxon>
        <taxon>Pseudomonadota</taxon>
        <taxon>Alphaproteobacteria</taxon>
        <taxon>Hyphomicrobiales</taxon>
        <taxon>Methylobacteriaceae</taxon>
        <taxon>Methylobacterium</taxon>
    </lineage>
</organism>
<evidence type="ECO:0000256" key="10">
    <source>
        <dbReference type="RuleBase" id="RU000578"/>
    </source>
</evidence>
<dbReference type="InterPro" id="IPR003593">
    <property type="entry name" value="AAA+_ATPase"/>
</dbReference>
<dbReference type="PANTHER" id="PTHR32182">
    <property type="entry name" value="DNA REPLICATION AND REPAIR PROTEIN RECF"/>
    <property type="match status" value="1"/>
</dbReference>
<keyword evidence="9 10" id="KW-0742">SOS response</keyword>
<dbReference type="EMBL" id="LR743504">
    <property type="protein sequence ID" value="CAA2099152.1"/>
    <property type="molecule type" value="Genomic_DNA"/>
</dbReference>
<keyword evidence="9 10" id="KW-0227">DNA damage</keyword>
<evidence type="ECO:0000256" key="3">
    <source>
        <dbReference type="ARBA" id="ARBA00020170"/>
    </source>
</evidence>
<reference evidence="12" key="1">
    <citation type="submission" date="2019-12" db="EMBL/GenBank/DDBJ databases">
        <authorList>
            <person name="Cremers G."/>
        </authorList>
    </citation>
    <scope>NUCLEOTIDE SEQUENCE</scope>
    <source>
        <strain evidence="12">Mbul1</strain>
    </source>
</reference>
<evidence type="ECO:0000256" key="7">
    <source>
        <dbReference type="ARBA" id="ARBA00022840"/>
    </source>
</evidence>
<keyword evidence="4 9" id="KW-0963">Cytoplasm</keyword>
<dbReference type="PROSITE" id="PS00618">
    <property type="entry name" value="RECF_2"/>
    <property type="match status" value="1"/>
</dbReference>
<dbReference type="InterPro" id="IPR003395">
    <property type="entry name" value="RecF/RecN/SMC_N"/>
</dbReference>
<evidence type="ECO:0000256" key="8">
    <source>
        <dbReference type="ARBA" id="ARBA00023125"/>
    </source>
</evidence>
<name>A0A679IWZ0_9HYPH</name>
<dbReference type="PROSITE" id="PS00617">
    <property type="entry name" value="RECF_1"/>
    <property type="match status" value="1"/>
</dbReference>
<keyword evidence="7 9" id="KW-0067">ATP-binding</keyword>
<dbReference type="Gene3D" id="1.20.1050.90">
    <property type="entry name" value="RecF/RecN/SMC, N-terminal domain"/>
    <property type="match status" value="1"/>
</dbReference>